<accession>A0A5C6F3J7</accession>
<dbReference type="RefSeq" id="WP_146459137.1">
    <property type="nucleotide sequence ID" value="NZ_SJPW01000004.1"/>
</dbReference>
<protein>
    <submittedName>
        <fullName evidence="1">Uncharacterized protein</fullName>
    </submittedName>
</protein>
<proteinExistence type="predicted"/>
<dbReference type="Proteomes" id="UP000318288">
    <property type="component" value="Unassembled WGS sequence"/>
</dbReference>
<dbReference type="EMBL" id="SJPW01000004">
    <property type="protein sequence ID" value="TWU55007.1"/>
    <property type="molecule type" value="Genomic_DNA"/>
</dbReference>
<evidence type="ECO:0000313" key="1">
    <source>
        <dbReference type="EMBL" id="TWU55007.1"/>
    </source>
</evidence>
<comment type="caution">
    <text evidence="1">The sequence shown here is derived from an EMBL/GenBank/DDBJ whole genome shotgun (WGS) entry which is preliminary data.</text>
</comment>
<gene>
    <name evidence="1" type="ORF">Poly51_37560</name>
</gene>
<name>A0A5C6F3J7_9BACT</name>
<reference evidence="1 2" key="1">
    <citation type="submission" date="2019-02" db="EMBL/GenBank/DDBJ databases">
        <title>Deep-cultivation of Planctomycetes and their phenomic and genomic characterization uncovers novel biology.</title>
        <authorList>
            <person name="Wiegand S."/>
            <person name="Jogler M."/>
            <person name="Boedeker C."/>
            <person name="Pinto D."/>
            <person name="Vollmers J."/>
            <person name="Rivas-Marin E."/>
            <person name="Kohn T."/>
            <person name="Peeters S.H."/>
            <person name="Heuer A."/>
            <person name="Rast P."/>
            <person name="Oberbeckmann S."/>
            <person name="Bunk B."/>
            <person name="Jeske O."/>
            <person name="Meyerdierks A."/>
            <person name="Storesund J.E."/>
            <person name="Kallscheuer N."/>
            <person name="Luecker S."/>
            <person name="Lage O.M."/>
            <person name="Pohl T."/>
            <person name="Merkel B.J."/>
            <person name="Hornburger P."/>
            <person name="Mueller R.-W."/>
            <person name="Bruemmer F."/>
            <person name="Labrenz M."/>
            <person name="Spormann A.M."/>
            <person name="Op Den Camp H."/>
            <person name="Overmann J."/>
            <person name="Amann R."/>
            <person name="Jetten M.S.M."/>
            <person name="Mascher T."/>
            <person name="Medema M.H."/>
            <person name="Devos D.P."/>
            <person name="Kaster A.-K."/>
            <person name="Ovreas L."/>
            <person name="Rohde M."/>
            <person name="Galperin M.Y."/>
            <person name="Jogler C."/>
        </authorList>
    </citation>
    <scope>NUCLEOTIDE SEQUENCE [LARGE SCALE GENOMIC DNA]</scope>
    <source>
        <strain evidence="1 2">Poly51</strain>
    </source>
</reference>
<keyword evidence="2" id="KW-1185">Reference proteome</keyword>
<dbReference type="AlphaFoldDB" id="A0A5C6F3J7"/>
<dbReference type="OrthoDB" id="1453484at2"/>
<evidence type="ECO:0000313" key="2">
    <source>
        <dbReference type="Proteomes" id="UP000318288"/>
    </source>
</evidence>
<sequence>MAKIKRVRTKPCTRCEETCDVLYRVRIDEDGRWIFVCPACLEKVKPGNSHYQYGGTWKSKKRH</sequence>
<organism evidence="1 2">
    <name type="scientific">Rubripirellula tenax</name>
    <dbReference type="NCBI Taxonomy" id="2528015"/>
    <lineage>
        <taxon>Bacteria</taxon>
        <taxon>Pseudomonadati</taxon>
        <taxon>Planctomycetota</taxon>
        <taxon>Planctomycetia</taxon>
        <taxon>Pirellulales</taxon>
        <taxon>Pirellulaceae</taxon>
        <taxon>Rubripirellula</taxon>
    </lineage>
</organism>